<accession>A0A1N6F363</accession>
<dbReference type="EMBL" id="FSRJ01000002">
    <property type="protein sequence ID" value="SIN89720.1"/>
    <property type="molecule type" value="Genomic_DNA"/>
</dbReference>
<keyword evidence="3" id="KW-1185">Reference proteome</keyword>
<proteinExistence type="predicted"/>
<reference evidence="3" key="1">
    <citation type="submission" date="2016-11" db="EMBL/GenBank/DDBJ databases">
        <authorList>
            <person name="Varghese N."/>
            <person name="Submissions S."/>
        </authorList>
    </citation>
    <scope>NUCLEOTIDE SEQUENCE [LARGE SCALE GENOMIC DNA]</scope>
    <source>
        <strain evidence="3">DSM 8595</strain>
    </source>
</reference>
<dbReference type="OrthoDB" id="5007469at2"/>
<feature type="compositionally biased region" description="Basic and acidic residues" evidence="1">
    <location>
        <begin position="30"/>
        <end position="45"/>
    </location>
</feature>
<dbReference type="RefSeq" id="WP_074259893.1">
    <property type="nucleotide sequence ID" value="NZ_FSRJ01000002.1"/>
</dbReference>
<dbReference type="Proteomes" id="UP000184699">
    <property type="component" value="Unassembled WGS sequence"/>
</dbReference>
<evidence type="ECO:0000313" key="3">
    <source>
        <dbReference type="Proteomes" id="UP000184699"/>
    </source>
</evidence>
<protein>
    <submittedName>
        <fullName evidence="2">Uncharacterized protein</fullName>
    </submittedName>
</protein>
<evidence type="ECO:0000313" key="2">
    <source>
        <dbReference type="EMBL" id="SIN89720.1"/>
    </source>
</evidence>
<name>A0A1N6F363_9MICO</name>
<feature type="region of interest" description="Disordered" evidence="1">
    <location>
        <begin position="30"/>
        <end position="70"/>
    </location>
</feature>
<dbReference type="AlphaFoldDB" id="A0A1N6F363"/>
<organism evidence="2 3">
    <name type="scientific">Agromyces cerinus subsp. cerinus</name>
    <dbReference type="NCBI Taxonomy" id="232089"/>
    <lineage>
        <taxon>Bacteria</taxon>
        <taxon>Bacillati</taxon>
        <taxon>Actinomycetota</taxon>
        <taxon>Actinomycetes</taxon>
        <taxon>Micrococcales</taxon>
        <taxon>Microbacteriaceae</taxon>
        <taxon>Agromyces</taxon>
    </lineage>
</organism>
<gene>
    <name evidence="2" type="ORF">SAMN05443544_1700</name>
</gene>
<sequence>MNLAYGYVAQTLQMHDELEAGRVNERRRNAADRLAQEGERADGRHGLAGRFAEWRQGRSRQRIHGLPAAH</sequence>
<evidence type="ECO:0000256" key="1">
    <source>
        <dbReference type="SAM" id="MobiDB-lite"/>
    </source>
</evidence>